<name>D2V1M3_NAEGR</name>
<dbReference type="PANTHER" id="PTHR21635">
    <property type="entry name" value="LEUCINE ZIPPER TRANSCRIPTION FACTOR LIKE"/>
    <property type="match status" value="1"/>
</dbReference>
<keyword evidence="4" id="KW-0963">Cytoplasm</keyword>
<comment type="subcellular location">
    <subcellularLocation>
        <location evidence="1">Cytoplasm</location>
    </subcellularLocation>
</comment>
<dbReference type="EMBL" id="GG738848">
    <property type="protein sequence ID" value="EFC49337.1"/>
    <property type="molecule type" value="Genomic_DNA"/>
</dbReference>
<evidence type="ECO:0000256" key="4">
    <source>
        <dbReference type="ARBA" id="ARBA00022490"/>
    </source>
</evidence>
<organism evidence="10">
    <name type="scientific">Naegleria gruberi</name>
    <name type="common">Amoeba</name>
    <dbReference type="NCBI Taxonomy" id="5762"/>
    <lineage>
        <taxon>Eukaryota</taxon>
        <taxon>Discoba</taxon>
        <taxon>Heterolobosea</taxon>
        <taxon>Tetramitia</taxon>
        <taxon>Eutetramitia</taxon>
        <taxon>Vahlkampfiidae</taxon>
        <taxon>Naegleria</taxon>
    </lineage>
</organism>
<keyword evidence="10" id="KW-1185">Reference proteome</keyword>
<comment type="similarity">
    <text evidence="2">Belongs to the LZTFL1 family.</text>
</comment>
<evidence type="ECO:0000313" key="9">
    <source>
        <dbReference type="EMBL" id="EFC49337.1"/>
    </source>
</evidence>
<keyword evidence="5 8" id="KW-0175">Coiled coil</keyword>
<dbReference type="STRING" id="5762.D2V1M3"/>
<dbReference type="OMA" id="QMEGTTA"/>
<comment type="function">
    <text evidence="6">Regulates ciliary localization of the BBSome complex. Together with the BBSome complex, controls SMO ciliary trafficking and contributes to the sonic hedgehog (SHH) pathway regulation. May play a role in neurite outgrowth. May have tumor suppressor function.</text>
</comment>
<feature type="coiled-coil region" evidence="8">
    <location>
        <begin position="215"/>
        <end position="308"/>
    </location>
</feature>
<evidence type="ECO:0000256" key="6">
    <source>
        <dbReference type="ARBA" id="ARBA00024898"/>
    </source>
</evidence>
<evidence type="ECO:0000256" key="1">
    <source>
        <dbReference type="ARBA" id="ARBA00004496"/>
    </source>
</evidence>
<evidence type="ECO:0000256" key="7">
    <source>
        <dbReference type="ARBA" id="ARBA00026004"/>
    </source>
</evidence>
<dbReference type="Pfam" id="PF15294">
    <property type="entry name" value="Leu_zip"/>
    <property type="match status" value="1"/>
</dbReference>
<evidence type="ECO:0000256" key="2">
    <source>
        <dbReference type="ARBA" id="ARBA00008868"/>
    </source>
</evidence>
<protein>
    <recommendedName>
        <fullName evidence="3">Leucine zipper transcription factor-like protein 1</fullName>
    </recommendedName>
</protein>
<feature type="coiled-coil region" evidence="8">
    <location>
        <begin position="154"/>
        <end position="191"/>
    </location>
</feature>
<dbReference type="RefSeq" id="XP_002682081.1">
    <property type="nucleotide sequence ID" value="XM_002682035.1"/>
</dbReference>
<dbReference type="InParanoid" id="D2V1M3"/>
<dbReference type="Gene3D" id="1.10.287.950">
    <property type="entry name" value="Methyl-accepting chemotaxis protein"/>
    <property type="match status" value="1"/>
</dbReference>
<dbReference type="InterPro" id="IPR026157">
    <property type="entry name" value="LZTFL1"/>
</dbReference>
<evidence type="ECO:0000256" key="5">
    <source>
        <dbReference type="ARBA" id="ARBA00023054"/>
    </source>
</evidence>
<dbReference type="eggNOG" id="ENOG502QRGB">
    <property type="taxonomic scope" value="Eukaryota"/>
</dbReference>
<dbReference type="GO" id="GO:1903565">
    <property type="term" value="P:negative regulation of protein localization to cilium"/>
    <property type="evidence" value="ECO:0007669"/>
    <property type="project" value="TreeGrafter"/>
</dbReference>
<dbReference type="OrthoDB" id="313412at2759"/>
<sequence length="320" mass="36449">MSSQEAIEESLLLDGLSDHYREVVKSYIKFTHHKTDLHLKEVSRGIQDIKDSRLLDNQYSLLEVKNIIDAVETVVKTTIKSETQYASHTSIELLRQVFSEADQAGFKLKVDISSIEDEETLKEMAKIETAMFPKTVPTSGNKLPSLKPAGGDDTLKLKKENDQMRDQLTSLQKAYNEMMKAKTEITDTLNKTTDELTRLKHKVEGTVDPKEEQEKAELKSSIEQLSTQSKAQQDENSNLKASLESLKQSLDKCEAEKKEIEKAVDNLKKDIATAQNELTLKVNQTSQFQNMMNIVKTKNEELKELRDRIKKIDPSFEVKE</sequence>
<reference evidence="9 10" key="1">
    <citation type="journal article" date="2010" name="Cell">
        <title>The genome of Naegleria gruberi illuminates early eukaryotic versatility.</title>
        <authorList>
            <person name="Fritz-Laylin L.K."/>
            <person name="Prochnik S.E."/>
            <person name="Ginger M.L."/>
            <person name="Dacks J.B."/>
            <person name="Carpenter M.L."/>
            <person name="Field M.C."/>
            <person name="Kuo A."/>
            <person name="Paredez A."/>
            <person name="Chapman J."/>
            <person name="Pham J."/>
            <person name="Shu S."/>
            <person name="Neupane R."/>
            <person name="Cipriano M."/>
            <person name="Mancuso J."/>
            <person name="Tu H."/>
            <person name="Salamov A."/>
            <person name="Lindquist E."/>
            <person name="Shapiro H."/>
            <person name="Lucas S."/>
            <person name="Grigoriev I.V."/>
            <person name="Cande W.Z."/>
            <person name="Fulton C."/>
            <person name="Rokhsar D.S."/>
            <person name="Dawson S.C."/>
        </authorList>
    </citation>
    <scope>NUCLEOTIDE SEQUENCE [LARGE SCALE GENOMIC DNA]</scope>
    <source>
        <strain evidence="9 10">NEG-M</strain>
    </source>
</reference>
<dbReference type="KEGG" id="ngr:NAEGRDRAFT_56805"/>
<dbReference type="GeneID" id="8850007"/>
<gene>
    <name evidence="9" type="ORF">NAEGRDRAFT_56805</name>
</gene>
<dbReference type="AlphaFoldDB" id="D2V1M3"/>
<evidence type="ECO:0000256" key="3">
    <source>
        <dbReference type="ARBA" id="ARBA00018920"/>
    </source>
</evidence>
<evidence type="ECO:0000313" key="10">
    <source>
        <dbReference type="Proteomes" id="UP000006671"/>
    </source>
</evidence>
<accession>D2V1M3</accession>
<proteinExistence type="inferred from homology"/>
<dbReference type="VEuPathDB" id="AmoebaDB:NAEGRDRAFT_56805"/>
<dbReference type="PANTHER" id="PTHR21635:SF0">
    <property type="entry name" value="LEUCINE ZIPPER TRANSCRIPTION FACTOR-LIKE PROTEIN 1"/>
    <property type="match status" value="1"/>
</dbReference>
<dbReference type="GO" id="GO:0005737">
    <property type="term" value="C:cytoplasm"/>
    <property type="evidence" value="ECO:0007669"/>
    <property type="project" value="UniProtKB-SubCell"/>
</dbReference>
<dbReference type="Proteomes" id="UP000006671">
    <property type="component" value="Unassembled WGS sequence"/>
</dbReference>
<evidence type="ECO:0000256" key="8">
    <source>
        <dbReference type="SAM" id="Coils"/>
    </source>
</evidence>
<comment type="subunit">
    <text evidence="7">Self-associates. Interacts with BBS9; the interaction mediates the association of LZTL1 with the BBsome complex and regulates BBSome ciliary trafficking.</text>
</comment>